<dbReference type="GO" id="GO:0006506">
    <property type="term" value="P:GPI anchor biosynthetic process"/>
    <property type="evidence" value="ECO:0007669"/>
    <property type="project" value="UniProtKB-UniPathway"/>
</dbReference>
<accession>A0A6P4JKH5</accession>
<evidence type="ECO:0000256" key="6">
    <source>
        <dbReference type="ARBA" id="ARBA00022679"/>
    </source>
</evidence>
<dbReference type="EC" id="2.-.-.-" evidence="12"/>
<keyword evidence="10 12" id="KW-0472">Membrane</keyword>
<dbReference type="CDD" id="cd16020">
    <property type="entry name" value="GPI_EPT_1"/>
    <property type="match status" value="1"/>
</dbReference>
<feature type="transmembrane region" description="Helical" evidence="12">
    <location>
        <begin position="490"/>
        <end position="507"/>
    </location>
</feature>
<evidence type="ECO:0000256" key="1">
    <source>
        <dbReference type="ARBA" id="ARBA00004477"/>
    </source>
</evidence>
<dbReference type="RefSeq" id="XP_017035158.1">
    <property type="nucleotide sequence ID" value="XM_017179669.3"/>
</dbReference>
<evidence type="ECO:0000256" key="12">
    <source>
        <dbReference type="RuleBase" id="RU367138"/>
    </source>
</evidence>
<evidence type="ECO:0000256" key="3">
    <source>
        <dbReference type="ARBA" id="ARBA00008400"/>
    </source>
</evidence>
<evidence type="ECO:0000256" key="8">
    <source>
        <dbReference type="ARBA" id="ARBA00022824"/>
    </source>
</evidence>
<evidence type="ECO:0000259" key="15">
    <source>
        <dbReference type="Pfam" id="PF04987"/>
    </source>
</evidence>
<dbReference type="SUPFAM" id="SSF53649">
    <property type="entry name" value="Alkaline phosphatase-like"/>
    <property type="match status" value="1"/>
</dbReference>
<name>A0A6P4JKH5_DROKI</name>
<evidence type="ECO:0000256" key="2">
    <source>
        <dbReference type="ARBA" id="ARBA00004687"/>
    </source>
</evidence>
<keyword evidence="7 12" id="KW-0812">Transmembrane</keyword>
<evidence type="ECO:0000256" key="7">
    <source>
        <dbReference type="ARBA" id="ARBA00022692"/>
    </source>
</evidence>
<sequence>MWKVQALLVHLLLLGSILSVYFQSTVLSGMEPQVTLRELGMRPPADRLVVFVTEGLRAESLLGDNCSGVPVLRDLFMEQGLVGISISSAPTATRPGHISIFAGFNEDPSAALTNFGWNPTIFDTVFNRSRTALGWMDNNTAKIFTHLPNGGEPLRFETYSKPDVSGSLTDESVLEMVRDFVTKTYNVRPLRNASSVVFFVHLADMKFAGETFTPTSSKFKDMLNSTEQVVRQIYDLFEGAFQDKRTAYLLTSDHGMTNKGHHGNNSRHEVETPFILWGSGVNRKAPETGQHFIVNDEGRELPLYELQQTQLAPLMSAIIGLPPPKNNMALLPLGFVDATVQYELQAMHLNTMQLLAQASILLTRHESGVFSKFMPSYEYLDFEGIHQYSLKMLGLVNRQRYEQALMMSQKMAKQALQCLEYYHTYYEQALLMATTASYMLWFLCLLLKLTRESIHPRPARKGLVTWTTLLMCLAGLMIVVAMILQNVPCVTAFYLLLPYGILILALGELPTKGVWVMNLIFHLSGIVMPGFLVILMAFRNNHIGVLYGALAILNNRKAFLRPSVKLFSWLGLVILLSVLLVLKQNPSLDWITNSITSYVSDKHVLCFSMVVSLVRPLVLQHQHSFRVWLVNVASLLVVAYGVYQCDADEPVCTYVYLACWAFLAYALLSIPYSGIKEPRRRLELIIFNMLTAHIMLTTSSESLIVQIMVTEFVLGLDIYAESHGPKKVKDGNQNESRDQEGEQHDGGQDQTEPIDQEPPKGQVPRQHLRLSYRYAFLILLYFYISFFGTGHWFFNFTFKNTTSRLFLSHFCLFGAIAFSLLKIFIPSIIIISSIYALVTFGRKKARSIFICLFLMTEAMSLFFCYFVQNRGSWQKVRESLDCLLVTHIFSILLLVCAWIAKGFLINTTYEKPPSPRPITVIANVTSLSEDSQA</sequence>
<dbReference type="Pfam" id="PF04987">
    <property type="entry name" value="PigN"/>
    <property type="match status" value="1"/>
</dbReference>
<dbReference type="PANTHER" id="PTHR12250">
    <property type="entry name" value="PHOSPHATIDYLINOSITOL GLYCAN, CLASS N"/>
    <property type="match status" value="1"/>
</dbReference>
<dbReference type="InterPro" id="IPR037671">
    <property type="entry name" value="PIGN_N"/>
</dbReference>
<feature type="transmembrane region" description="Helical" evidence="12">
    <location>
        <begin position="888"/>
        <end position="909"/>
    </location>
</feature>
<comment type="similarity">
    <text evidence="3 12">Belongs to the PIGG/PIGN/PIGO family. PIGN subfamily.</text>
</comment>
<evidence type="ECO:0000256" key="13">
    <source>
        <dbReference type="SAM" id="MobiDB-lite"/>
    </source>
</evidence>
<keyword evidence="6 12" id="KW-0808">Transferase</keyword>
<feature type="transmembrane region" description="Helical" evidence="12">
    <location>
        <begin position="429"/>
        <end position="450"/>
    </location>
</feature>
<evidence type="ECO:0000313" key="17">
    <source>
        <dbReference type="RefSeq" id="XP_017035158.1"/>
    </source>
</evidence>
<evidence type="ECO:0000256" key="4">
    <source>
        <dbReference type="ARBA" id="ARBA00020831"/>
    </source>
</evidence>
<dbReference type="InterPro" id="IPR017850">
    <property type="entry name" value="Alkaline_phosphatase_core_sf"/>
</dbReference>
<comment type="subcellular location">
    <subcellularLocation>
        <location evidence="1 12">Endoplasmic reticulum membrane</location>
        <topology evidence="1 12">Multi-pass membrane protein</topology>
    </subcellularLocation>
</comment>
<keyword evidence="16" id="KW-1185">Reference proteome</keyword>
<keyword evidence="9 12" id="KW-1133">Transmembrane helix</keyword>
<feature type="chain" id="PRO_5027833407" description="GPI ethanolamine phosphate transferase 1" evidence="14">
    <location>
        <begin position="20"/>
        <end position="933"/>
    </location>
</feature>
<dbReference type="PANTHER" id="PTHR12250:SF0">
    <property type="entry name" value="GPI ETHANOLAMINE PHOSPHATE TRANSFERASE 1"/>
    <property type="match status" value="1"/>
</dbReference>
<proteinExistence type="inferred from homology"/>
<keyword evidence="8 12" id="KW-0256">Endoplasmic reticulum</keyword>
<dbReference type="AlphaFoldDB" id="A0A6P4JKH5"/>
<keyword evidence="5 12" id="KW-0337">GPI-anchor biosynthesis</keyword>
<dbReference type="OrthoDB" id="2748310at2759"/>
<dbReference type="InterPro" id="IPR007070">
    <property type="entry name" value="GPI_EtnP_transferase_1"/>
</dbReference>
<feature type="transmembrane region" description="Helical" evidence="12">
    <location>
        <begin position="806"/>
        <end position="836"/>
    </location>
</feature>
<reference evidence="17" key="1">
    <citation type="submission" date="2025-08" db="UniProtKB">
        <authorList>
            <consortium name="RefSeq"/>
        </authorList>
    </citation>
    <scope>IDENTIFICATION</scope>
    <source>
        <strain evidence="17">14028-0561.14</strain>
        <tissue evidence="17">Whole fly</tissue>
    </source>
</reference>
<evidence type="ECO:0000256" key="5">
    <source>
        <dbReference type="ARBA" id="ARBA00022502"/>
    </source>
</evidence>
<comment type="caution">
    <text evidence="12">Lacks conserved residue(s) required for the propagation of feature annotation.</text>
</comment>
<dbReference type="Proteomes" id="UP001652661">
    <property type="component" value="Chromosome 3R"/>
</dbReference>
<feature type="transmembrane region" description="Helical" evidence="12">
    <location>
        <begin position="655"/>
        <end position="675"/>
    </location>
</feature>
<keyword evidence="14" id="KW-0732">Signal</keyword>
<dbReference type="UniPathway" id="UPA00196"/>
<keyword evidence="11" id="KW-0325">Glycoprotein</keyword>
<feature type="transmembrane region" description="Helical" evidence="12">
    <location>
        <begin position="519"/>
        <end position="538"/>
    </location>
</feature>
<dbReference type="GeneID" id="108083753"/>
<feature type="transmembrane region" description="Helical" evidence="12">
    <location>
        <begin position="848"/>
        <end position="868"/>
    </location>
</feature>
<feature type="transmembrane region" description="Helical" evidence="12">
    <location>
        <begin position="625"/>
        <end position="643"/>
    </location>
</feature>
<comment type="function">
    <text evidence="12">Ethanolamine phosphate transferase involved in glycosylphosphatidylinositol-anchor biosynthesis. Transfers ethanolamine phosphate to the first alpha-1,4-linked mannose of the glycosylphosphatidylinositol precursor of GPI-anchor.</text>
</comment>
<evidence type="ECO:0000256" key="9">
    <source>
        <dbReference type="ARBA" id="ARBA00022989"/>
    </source>
</evidence>
<gene>
    <name evidence="17" type="primary">LOC108083753</name>
</gene>
<dbReference type="GO" id="GO:0051377">
    <property type="term" value="F:mannose-ethanolamine phosphotransferase activity"/>
    <property type="evidence" value="ECO:0007669"/>
    <property type="project" value="UniProtKB-UniRule"/>
</dbReference>
<evidence type="ECO:0000256" key="14">
    <source>
        <dbReference type="SAM" id="SignalP"/>
    </source>
</evidence>
<feature type="region of interest" description="Disordered" evidence="13">
    <location>
        <begin position="725"/>
        <end position="763"/>
    </location>
</feature>
<evidence type="ECO:0000313" key="16">
    <source>
        <dbReference type="Proteomes" id="UP001652661"/>
    </source>
</evidence>
<organism evidence="16 17">
    <name type="scientific">Drosophila kikkawai</name>
    <name type="common">Fruit fly</name>
    <dbReference type="NCBI Taxonomy" id="30033"/>
    <lineage>
        <taxon>Eukaryota</taxon>
        <taxon>Metazoa</taxon>
        <taxon>Ecdysozoa</taxon>
        <taxon>Arthropoda</taxon>
        <taxon>Hexapoda</taxon>
        <taxon>Insecta</taxon>
        <taxon>Pterygota</taxon>
        <taxon>Neoptera</taxon>
        <taxon>Endopterygota</taxon>
        <taxon>Diptera</taxon>
        <taxon>Brachycera</taxon>
        <taxon>Muscomorpha</taxon>
        <taxon>Ephydroidea</taxon>
        <taxon>Drosophilidae</taxon>
        <taxon>Drosophila</taxon>
        <taxon>Sophophora</taxon>
    </lineage>
</organism>
<evidence type="ECO:0000256" key="10">
    <source>
        <dbReference type="ARBA" id="ARBA00023136"/>
    </source>
</evidence>
<comment type="pathway">
    <text evidence="2 12">Glycolipid biosynthesis; glycosylphosphatidylinositol-anchor biosynthesis.</text>
</comment>
<feature type="signal peptide" evidence="14">
    <location>
        <begin position="1"/>
        <end position="19"/>
    </location>
</feature>
<evidence type="ECO:0000256" key="11">
    <source>
        <dbReference type="ARBA" id="ARBA00023180"/>
    </source>
</evidence>
<feature type="transmembrane region" description="Helical" evidence="12">
    <location>
        <begin position="566"/>
        <end position="582"/>
    </location>
</feature>
<protein>
    <recommendedName>
        <fullName evidence="4 12">GPI ethanolamine phosphate transferase 1</fullName>
        <ecNumber evidence="12">2.-.-.-</ecNumber>
    </recommendedName>
</protein>
<feature type="transmembrane region" description="Helical" evidence="12">
    <location>
        <begin position="462"/>
        <end position="484"/>
    </location>
</feature>
<feature type="domain" description="GPI ethanolamine phosphate transferase 1 C-terminal" evidence="15">
    <location>
        <begin position="417"/>
        <end position="872"/>
    </location>
</feature>
<dbReference type="Gene3D" id="3.40.720.10">
    <property type="entry name" value="Alkaline Phosphatase, subunit A"/>
    <property type="match status" value="1"/>
</dbReference>
<feature type="compositionally biased region" description="Basic and acidic residues" evidence="13">
    <location>
        <begin position="725"/>
        <end position="747"/>
    </location>
</feature>
<dbReference type="InterPro" id="IPR017852">
    <property type="entry name" value="GPI_EtnP_transferase_1_C"/>
</dbReference>
<dbReference type="GO" id="GO:0005789">
    <property type="term" value="C:endoplasmic reticulum membrane"/>
    <property type="evidence" value="ECO:0007669"/>
    <property type="project" value="UniProtKB-SubCell"/>
</dbReference>
<feature type="transmembrane region" description="Helical" evidence="12">
    <location>
        <begin position="774"/>
        <end position="794"/>
    </location>
</feature>